<organism evidence="1 2">
    <name type="scientific">Romanomermis culicivorax</name>
    <name type="common">Nematode worm</name>
    <dbReference type="NCBI Taxonomy" id="13658"/>
    <lineage>
        <taxon>Eukaryota</taxon>
        <taxon>Metazoa</taxon>
        <taxon>Ecdysozoa</taxon>
        <taxon>Nematoda</taxon>
        <taxon>Enoplea</taxon>
        <taxon>Dorylaimia</taxon>
        <taxon>Mermithida</taxon>
        <taxon>Mermithoidea</taxon>
        <taxon>Mermithidae</taxon>
        <taxon>Romanomermis</taxon>
    </lineage>
</organism>
<dbReference type="Proteomes" id="UP000887565">
    <property type="component" value="Unplaced"/>
</dbReference>
<name>A0A915I2P9_ROMCU</name>
<evidence type="ECO:0000313" key="1">
    <source>
        <dbReference type="Proteomes" id="UP000887565"/>
    </source>
</evidence>
<dbReference type="AlphaFoldDB" id="A0A915I2P9"/>
<protein>
    <submittedName>
        <fullName evidence="2">Uncharacterized protein</fullName>
    </submittedName>
</protein>
<reference evidence="2" key="1">
    <citation type="submission" date="2022-11" db="UniProtKB">
        <authorList>
            <consortium name="WormBaseParasite"/>
        </authorList>
    </citation>
    <scope>IDENTIFICATION</scope>
</reference>
<keyword evidence="1" id="KW-1185">Reference proteome</keyword>
<dbReference type="WBParaSite" id="nRc.2.0.1.t07991-RA">
    <property type="protein sequence ID" value="nRc.2.0.1.t07991-RA"/>
    <property type="gene ID" value="nRc.2.0.1.g07991"/>
</dbReference>
<proteinExistence type="predicted"/>
<accession>A0A915I2P9</accession>
<sequence length="92" mass="10321">MPPASASLPTINPSVNVFRNITAQKRRYSVANCMKWAPFKADSLNKTPLLPTKPTVSPYKRPKPVTKVWPYLALNSSNFDPSTKRDMISRTS</sequence>
<evidence type="ECO:0000313" key="2">
    <source>
        <dbReference type="WBParaSite" id="nRc.2.0.1.t07991-RA"/>
    </source>
</evidence>